<evidence type="ECO:0000313" key="7">
    <source>
        <dbReference type="EMBL" id="QWG02339.1"/>
    </source>
</evidence>
<feature type="transmembrane region" description="Helical" evidence="5">
    <location>
        <begin position="14"/>
        <end position="42"/>
    </location>
</feature>
<dbReference type="RefSeq" id="WP_169664739.1">
    <property type="nucleotide sequence ID" value="NZ_CP076132.1"/>
</dbReference>
<dbReference type="PANTHER" id="PTHR37422">
    <property type="entry name" value="TEICHURONIC ACID BIOSYNTHESIS PROTEIN TUAE"/>
    <property type="match status" value="1"/>
</dbReference>
<dbReference type="InterPro" id="IPR051533">
    <property type="entry name" value="WaaL-like"/>
</dbReference>
<dbReference type="AlphaFoldDB" id="A0AAX1N472"/>
<keyword evidence="4 5" id="KW-0472">Membrane</keyword>
<feature type="transmembrane region" description="Helical" evidence="5">
    <location>
        <begin position="355"/>
        <end position="373"/>
    </location>
</feature>
<evidence type="ECO:0000313" key="8">
    <source>
        <dbReference type="Proteomes" id="UP000678679"/>
    </source>
</evidence>
<protein>
    <submittedName>
        <fullName evidence="7">O-antigen ligase family protein</fullName>
    </submittedName>
</protein>
<feature type="transmembrane region" description="Helical" evidence="5">
    <location>
        <begin position="149"/>
        <end position="167"/>
    </location>
</feature>
<feature type="transmembrane region" description="Helical" evidence="5">
    <location>
        <begin position="326"/>
        <end position="349"/>
    </location>
</feature>
<evidence type="ECO:0000256" key="3">
    <source>
        <dbReference type="ARBA" id="ARBA00022989"/>
    </source>
</evidence>
<reference evidence="7 8" key="1">
    <citation type="submission" date="2021-05" db="EMBL/GenBank/DDBJ databases">
        <title>Comparative genomic studies on the polysaccharide-degrading batcterial strains of the Flammeovirga genus.</title>
        <authorList>
            <person name="Zewei F."/>
            <person name="Zheng Z."/>
            <person name="Yu L."/>
            <person name="Ruyue G."/>
            <person name="Yanhong M."/>
            <person name="Yuanyuan C."/>
            <person name="Jingyan G."/>
            <person name="Wenjun H."/>
        </authorList>
    </citation>
    <scope>NUCLEOTIDE SEQUENCE [LARGE SCALE GENOMIC DNA]</scope>
    <source>
        <strain evidence="7 8">NBRC:100898</strain>
    </source>
</reference>
<evidence type="ECO:0000256" key="2">
    <source>
        <dbReference type="ARBA" id="ARBA00022692"/>
    </source>
</evidence>
<evidence type="ECO:0000256" key="4">
    <source>
        <dbReference type="ARBA" id="ARBA00023136"/>
    </source>
</evidence>
<keyword evidence="3 5" id="KW-1133">Transmembrane helix</keyword>
<dbReference type="PANTHER" id="PTHR37422:SF17">
    <property type="entry name" value="O-ANTIGEN LIGASE"/>
    <property type="match status" value="1"/>
</dbReference>
<dbReference type="Pfam" id="PF04932">
    <property type="entry name" value="Wzy_C"/>
    <property type="match status" value="1"/>
</dbReference>
<keyword evidence="8" id="KW-1185">Reference proteome</keyword>
<evidence type="ECO:0000259" key="6">
    <source>
        <dbReference type="Pfam" id="PF04932"/>
    </source>
</evidence>
<organism evidence="7 8">
    <name type="scientific">Flammeovirga yaeyamensis</name>
    <dbReference type="NCBI Taxonomy" id="367791"/>
    <lineage>
        <taxon>Bacteria</taxon>
        <taxon>Pseudomonadati</taxon>
        <taxon>Bacteroidota</taxon>
        <taxon>Cytophagia</taxon>
        <taxon>Cytophagales</taxon>
        <taxon>Flammeovirgaceae</taxon>
        <taxon>Flammeovirga</taxon>
    </lineage>
</organism>
<sequence>MQIILKDKNRIGEFLVLLLFLSFFFENHILSKFYIFVFIYFIYLSRKRRFRLNFSYDFLVISLFGCWQLFTLFWSDSYKEVETKIFFVFNLLIFSHIRINNFTKLEKYIIIVVNLISLWLLIFSFHTYLEMRDPSVFFYHELSEVINFNAIYLSLIIASSVIFYVSNLKYTHHLLYIILPTIIIILLSSKNVIVLYLIILFYFLIKQLYLKKRIVFTLLFLLTCLIINSNFLQKRFLNLKKIDYHKVLFEDDVRDMKVPDISIRLFQIRVTGEILKENPKIFLFGTGIGSSKFKELILQKYDKYKLTHYRKTNTFISIHNQFIYTLFELGVLGLFLLLFTFAFFILKAIKTKNTFLLVLMMIFMSLSLTEMVLERQKGIICFIFFIYISIVRNHENSNIRYKRSS</sequence>
<keyword evidence="7" id="KW-0436">Ligase</keyword>
<feature type="domain" description="O-antigen ligase-related" evidence="6">
    <location>
        <begin position="176"/>
        <end position="338"/>
    </location>
</feature>
<name>A0AAX1N472_9BACT</name>
<accession>A0AAX1N472</accession>
<feature type="transmembrane region" description="Helical" evidence="5">
    <location>
        <begin position="174"/>
        <end position="202"/>
    </location>
</feature>
<dbReference type="Proteomes" id="UP000678679">
    <property type="component" value="Chromosome 1"/>
</dbReference>
<dbReference type="GO" id="GO:0016874">
    <property type="term" value="F:ligase activity"/>
    <property type="evidence" value="ECO:0007669"/>
    <property type="project" value="UniProtKB-KW"/>
</dbReference>
<feature type="transmembrane region" description="Helical" evidence="5">
    <location>
        <begin position="108"/>
        <end position="129"/>
    </location>
</feature>
<dbReference type="GO" id="GO:0016020">
    <property type="term" value="C:membrane"/>
    <property type="evidence" value="ECO:0007669"/>
    <property type="project" value="UniProtKB-SubCell"/>
</dbReference>
<dbReference type="EMBL" id="CP076132">
    <property type="protein sequence ID" value="QWG02339.1"/>
    <property type="molecule type" value="Genomic_DNA"/>
</dbReference>
<feature type="transmembrane region" description="Helical" evidence="5">
    <location>
        <begin position="85"/>
        <end position="101"/>
    </location>
</feature>
<gene>
    <name evidence="7" type="ORF">KMW28_01780</name>
</gene>
<evidence type="ECO:0000256" key="1">
    <source>
        <dbReference type="ARBA" id="ARBA00004141"/>
    </source>
</evidence>
<evidence type="ECO:0000256" key="5">
    <source>
        <dbReference type="SAM" id="Phobius"/>
    </source>
</evidence>
<feature type="transmembrane region" description="Helical" evidence="5">
    <location>
        <begin position="54"/>
        <end position="73"/>
    </location>
</feature>
<dbReference type="InterPro" id="IPR007016">
    <property type="entry name" value="O-antigen_ligase-rel_domated"/>
</dbReference>
<dbReference type="KEGG" id="fya:KMW28_01780"/>
<proteinExistence type="predicted"/>
<comment type="subcellular location">
    <subcellularLocation>
        <location evidence="1">Membrane</location>
        <topology evidence="1">Multi-pass membrane protein</topology>
    </subcellularLocation>
</comment>
<feature type="transmembrane region" description="Helical" evidence="5">
    <location>
        <begin position="214"/>
        <end position="232"/>
    </location>
</feature>
<keyword evidence="2 5" id="KW-0812">Transmembrane</keyword>